<protein>
    <submittedName>
        <fullName evidence="9">Uncharacterized protein</fullName>
    </submittedName>
</protein>
<dbReference type="Gene3D" id="3.10.120.10">
    <property type="entry name" value="Cytochrome b5-like heme/steroid binding domain"/>
    <property type="match status" value="1"/>
</dbReference>
<comment type="similarity">
    <text evidence="4">Belongs to the cytochrome b5 family.</text>
</comment>
<dbReference type="GO" id="GO:0019825">
    <property type="term" value="F:oxygen binding"/>
    <property type="evidence" value="ECO:0007669"/>
    <property type="project" value="InterPro"/>
</dbReference>
<dbReference type="PROSITE" id="PS50255">
    <property type="entry name" value="CYTOCHROME_B5_2"/>
    <property type="match status" value="1"/>
</dbReference>
<keyword evidence="2" id="KW-0479">Metal-binding</keyword>
<dbReference type="PROSITE" id="PS01033">
    <property type="entry name" value="GLOBIN"/>
    <property type="match status" value="1"/>
</dbReference>
<evidence type="ECO:0000313" key="9">
    <source>
        <dbReference type="EMBL" id="CAE8631649.1"/>
    </source>
</evidence>
<feature type="compositionally biased region" description="Polar residues" evidence="5">
    <location>
        <begin position="1403"/>
        <end position="1417"/>
    </location>
</feature>
<dbReference type="OrthoDB" id="431153at2759"/>
<evidence type="ECO:0000256" key="5">
    <source>
        <dbReference type="SAM" id="MobiDB-lite"/>
    </source>
</evidence>
<dbReference type="GO" id="GO:0020037">
    <property type="term" value="F:heme binding"/>
    <property type="evidence" value="ECO:0007669"/>
    <property type="project" value="InterPro"/>
</dbReference>
<feature type="region of interest" description="Disordered" evidence="5">
    <location>
        <begin position="1349"/>
        <end position="1374"/>
    </location>
</feature>
<reference evidence="9" key="1">
    <citation type="submission" date="2021-02" db="EMBL/GenBank/DDBJ databases">
        <authorList>
            <person name="Dougan E. K."/>
            <person name="Rhodes N."/>
            <person name="Thang M."/>
            <person name="Chan C."/>
        </authorList>
    </citation>
    <scope>NUCLEOTIDE SEQUENCE</scope>
</reference>
<dbReference type="InterPro" id="IPR044399">
    <property type="entry name" value="Mb-like_M"/>
</dbReference>
<feature type="compositionally biased region" description="Pro residues" evidence="5">
    <location>
        <begin position="280"/>
        <end position="293"/>
    </location>
</feature>
<feature type="transmembrane region" description="Helical" evidence="6">
    <location>
        <begin position="1163"/>
        <end position="1184"/>
    </location>
</feature>
<feature type="domain" description="Globin" evidence="7">
    <location>
        <begin position="348"/>
        <end position="489"/>
    </location>
</feature>
<evidence type="ECO:0000313" key="10">
    <source>
        <dbReference type="Proteomes" id="UP000654075"/>
    </source>
</evidence>
<evidence type="ECO:0000256" key="3">
    <source>
        <dbReference type="ARBA" id="ARBA00023004"/>
    </source>
</evidence>
<evidence type="ECO:0000256" key="2">
    <source>
        <dbReference type="ARBA" id="ARBA00022723"/>
    </source>
</evidence>
<dbReference type="CDD" id="cd01040">
    <property type="entry name" value="Mb-like"/>
    <property type="match status" value="1"/>
</dbReference>
<feature type="region of interest" description="Disordered" evidence="5">
    <location>
        <begin position="1393"/>
        <end position="1472"/>
    </location>
</feature>
<dbReference type="SUPFAM" id="SSF46458">
    <property type="entry name" value="Globin-like"/>
    <property type="match status" value="2"/>
</dbReference>
<sequence>MPIDAFTPEEVAQHSSAKSLWIIIDQKVYDVTEWHKVHPGGAPILLKWAGKDASKAVKEAHGTLQKPLSFMPKYCIGSVDNGYVSEALGKVSEAQESGEYPNEESWVQRSSGSVAVWPTEQNAPMLMGGEKALNSVVDLVCLKLKSEPELLELTASSDWAEVTLAMSTLLADAFDGEVWPPLSFSKTIVENMSFDDFVSALALVAKGAVPLGEDRLAAACESFCKGSSGKRDHRIDGFYEQIRNSAIAPPPPPPPLPPPPAPTPAPAVKVKVKIKEKATTPPPPQPPTEPPSGPQSEASDLDGFRGEVSEDKVGKSLELIDGQPPIITRQMSGDDEHELNVDSLEELRLDPAQVAEAKASWAQFLAQSETQEDAGELIYAALLEKAPLIQAMFTIPRAVLGLRFVVGLQAIMQVLHNPSELKKAVEALAFTHLNLEVTAPRVFMFRAALLDLFTQELGEQGQQEFTNEAYRGWKNLLCYIGGALVFVKSHYAERIKTILSSWKLANSKGDKRTAQNEIEIAEEEEDDGYEEDKEEEEEVPVKGRWAAMKKGMRRRMSSMKTSTFEFGSGEFFGSGESETSDTLRQAEEEKEQQKNDDKTNVLLGGQVVPSTYTEMFEFNASVMGFGKSNWLWEVNASFDDMVRNIGDSPRLQEECEVLALRISKTAGSAPVKLGEYRSVMLAALRSMLPKTWNPDHEAAWHWLWENVERLLGGLLDKPAVWEPALASLMSRIDEEQAAKMRSDVYTRFFQIAPQGQDFFKQSNTRLQFIAARVTEMTGELFADPWKMTEEISALGLRHVGYGIPTDLVGPFVSCCIEVQQAYSPEEKVAVAAFRWSLVLISKILVRVISEGSTIVMKAINANSSKMLRRAVGCAPRAQRVEWLVRIQVGTQKISPLSWAIESGSLDAAKSMFEDMLTIRADRMKYYYGVNILFETHPDIVERLCADAPSLLECFFDGLVWRSRRTVNGARRVNFYVQHLILNKDGGFAGAAKALSRSKDVKIISHPIIVFMSDTLWSGVVRRQFILSKVGFLFSLAVFMLCQAILPKTGYQTNTGTAWAIFIGRIINYTFSLTRLLGFHLTKVFRGYKTGNTMLLWGLKVPAYLKDEDAKMSSLLLVMLFLMCVQEPMFYCAPEISTMGPTEECDAAQEVISRYTIFSMAAMVLHWLLLIDLAVFSTKLAAFVLVCRHVLSEVGKFMVAMLFILILFASAISVLRHPVLEFQTVPKAANCLFALTVGLYEGDYRDMINEPELLSMVLLFTTCSAILLINLLIAQLNCSYDYVYADMLGFARLSRAALIVDTLESCPANRWKRFIGGLRFNQLLEFDEGDVGLGGGIQIREPANQNPVTVDSIRRFGGSSAPEMSWPEDETDEDDRFERVEKLMAVIAKQAATWKKGAEEQRQGSRATAGSSLSNSGIGMSGLGSDQDERIARRKKEKAALGGSGVSSGEPKSSGYSSGVPQSSMGSSGSEDD</sequence>
<organism evidence="9 10">
    <name type="scientific">Polarella glacialis</name>
    <name type="common">Dinoflagellate</name>
    <dbReference type="NCBI Taxonomy" id="89957"/>
    <lineage>
        <taxon>Eukaryota</taxon>
        <taxon>Sar</taxon>
        <taxon>Alveolata</taxon>
        <taxon>Dinophyceae</taxon>
        <taxon>Suessiales</taxon>
        <taxon>Suessiaceae</taxon>
        <taxon>Polarella</taxon>
    </lineage>
</organism>
<dbReference type="InterPro" id="IPR050668">
    <property type="entry name" value="Cytochrome_b5"/>
</dbReference>
<dbReference type="PANTHER" id="PTHR19359">
    <property type="entry name" value="CYTOCHROME B5"/>
    <property type="match status" value="1"/>
</dbReference>
<keyword evidence="3" id="KW-0408">Iron</keyword>
<evidence type="ECO:0000256" key="6">
    <source>
        <dbReference type="SAM" id="Phobius"/>
    </source>
</evidence>
<proteinExistence type="inferred from homology"/>
<feature type="compositionally biased region" description="Basic and acidic residues" evidence="5">
    <location>
        <begin position="302"/>
        <end position="315"/>
    </location>
</feature>
<feature type="transmembrane region" description="Helical" evidence="6">
    <location>
        <begin position="1252"/>
        <end position="1272"/>
    </location>
</feature>
<evidence type="ECO:0000256" key="4">
    <source>
        <dbReference type="ARBA" id="ARBA00038168"/>
    </source>
</evidence>
<feature type="transmembrane region" description="Helical" evidence="6">
    <location>
        <begin position="1025"/>
        <end position="1045"/>
    </location>
</feature>
<keyword evidence="6" id="KW-1133">Transmembrane helix</keyword>
<dbReference type="Pfam" id="PF00173">
    <property type="entry name" value="Cyt-b5"/>
    <property type="match status" value="1"/>
</dbReference>
<evidence type="ECO:0000259" key="8">
    <source>
        <dbReference type="PROSITE" id="PS50255"/>
    </source>
</evidence>
<gene>
    <name evidence="9" type="ORF">PGLA1383_LOCUS47680</name>
</gene>
<dbReference type="InterPro" id="IPR001199">
    <property type="entry name" value="Cyt_B5-like_heme/steroid-bd"/>
</dbReference>
<comment type="caution">
    <text evidence="9">The sequence shown here is derived from an EMBL/GenBank/DDBJ whole genome shotgun (WGS) entry which is preliminary data.</text>
</comment>
<feature type="compositionally biased region" description="Low complexity" evidence="5">
    <location>
        <begin position="1446"/>
        <end position="1472"/>
    </location>
</feature>
<dbReference type="GO" id="GO:0046872">
    <property type="term" value="F:metal ion binding"/>
    <property type="evidence" value="ECO:0007669"/>
    <property type="project" value="UniProtKB-KW"/>
</dbReference>
<keyword evidence="1" id="KW-0349">Heme</keyword>
<dbReference type="PANTHER" id="PTHR19359:SF14">
    <property type="entry name" value="CYTOCHROME B5 A"/>
    <property type="match status" value="1"/>
</dbReference>
<feature type="region of interest" description="Disordered" evidence="5">
    <location>
        <begin position="513"/>
        <end position="541"/>
    </location>
</feature>
<dbReference type="InterPro" id="IPR009050">
    <property type="entry name" value="Globin-like_sf"/>
</dbReference>
<dbReference type="Gene3D" id="1.10.490.10">
    <property type="entry name" value="Globins"/>
    <property type="match status" value="3"/>
</dbReference>
<feature type="transmembrane region" description="Helical" evidence="6">
    <location>
        <begin position="1113"/>
        <end position="1130"/>
    </location>
</feature>
<keyword evidence="10" id="KW-1185">Reference proteome</keyword>
<dbReference type="InterPro" id="IPR036400">
    <property type="entry name" value="Cyt_B5-like_heme/steroid_sf"/>
</dbReference>
<accession>A0A813H1R8</accession>
<dbReference type="SUPFAM" id="SSF55856">
    <property type="entry name" value="Cytochrome b5-like heme/steroid binding domain"/>
    <property type="match status" value="1"/>
</dbReference>
<evidence type="ECO:0000256" key="1">
    <source>
        <dbReference type="ARBA" id="ARBA00022617"/>
    </source>
</evidence>
<feature type="compositionally biased region" description="Acidic residues" evidence="5">
    <location>
        <begin position="1365"/>
        <end position="1374"/>
    </location>
</feature>
<feature type="transmembrane region" description="Helical" evidence="6">
    <location>
        <begin position="1196"/>
        <end position="1214"/>
    </location>
</feature>
<dbReference type="Proteomes" id="UP000654075">
    <property type="component" value="Unassembled WGS sequence"/>
</dbReference>
<dbReference type="EMBL" id="CAJNNV010030177">
    <property type="protein sequence ID" value="CAE8631649.1"/>
    <property type="molecule type" value="Genomic_DNA"/>
</dbReference>
<feature type="region of interest" description="Disordered" evidence="5">
    <location>
        <begin position="244"/>
        <end position="335"/>
    </location>
</feature>
<evidence type="ECO:0000259" key="7">
    <source>
        <dbReference type="PROSITE" id="PS01033"/>
    </source>
</evidence>
<dbReference type="SMART" id="SM01117">
    <property type="entry name" value="Cyt-b5"/>
    <property type="match status" value="1"/>
</dbReference>
<feature type="domain" description="Cytochrome b5 heme-binding" evidence="8">
    <location>
        <begin position="3"/>
        <end position="80"/>
    </location>
</feature>
<feature type="compositionally biased region" description="Pro residues" evidence="5">
    <location>
        <begin position="248"/>
        <end position="265"/>
    </location>
</feature>
<dbReference type="InterPro" id="IPR012292">
    <property type="entry name" value="Globin/Proto"/>
</dbReference>
<feature type="compositionally biased region" description="Acidic residues" evidence="5">
    <location>
        <begin position="519"/>
        <end position="538"/>
    </location>
</feature>
<dbReference type="InterPro" id="IPR000971">
    <property type="entry name" value="Globin"/>
</dbReference>
<keyword evidence="6" id="KW-0812">Transmembrane</keyword>
<feature type="transmembrane region" description="Helical" evidence="6">
    <location>
        <begin position="1057"/>
        <end position="1078"/>
    </location>
</feature>
<name>A0A813H1R8_POLGL</name>
<dbReference type="GO" id="GO:0016020">
    <property type="term" value="C:membrane"/>
    <property type="evidence" value="ECO:0007669"/>
    <property type="project" value="TreeGrafter"/>
</dbReference>
<keyword evidence="6" id="KW-0472">Membrane</keyword>